<accession>A0A4Y2RJH2</accession>
<dbReference type="PANTHER" id="PTHR46060">
    <property type="entry name" value="MARINER MOS1 TRANSPOSASE-LIKE PROTEIN"/>
    <property type="match status" value="1"/>
</dbReference>
<dbReference type="InterPro" id="IPR036397">
    <property type="entry name" value="RNaseH_sf"/>
</dbReference>
<evidence type="ECO:0000313" key="1">
    <source>
        <dbReference type="EMBL" id="GBN75952.1"/>
    </source>
</evidence>
<reference evidence="1 2" key="1">
    <citation type="journal article" date="2019" name="Sci. Rep.">
        <title>Orb-weaving spider Araneus ventricosus genome elucidates the spidroin gene catalogue.</title>
        <authorList>
            <person name="Kono N."/>
            <person name="Nakamura H."/>
            <person name="Ohtoshi R."/>
            <person name="Moran D.A.P."/>
            <person name="Shinohara A."/>
            <person name="Yoshida Y."/>
            <person name="Fujiwara M."/>
            <person name="Mori M."/>
            <person name="Tomita M."/>
            <person name="Arakawa K."/>
        </authorList>
    </citation>
    <scope>NUCLEOTIDE SEQUENCE [LARGE SCALE GENOMIC DNA]</scope>
</reference>
<dbReference type="Gene3D" id="3.30.420.10">
    <property type="entry name" value="Ribonuclease H-like superfamily/Ribonuclease H"/>
    <property type="match status" value="1"/>
</dbReference>
<keyword evidence="2" id="KW-1185">Reference proteome</keyword>
<dbReference type="AlphaFoldDB" id="A0A4Y2RJH2"/>
<proteinExistence type="predicted"/>
<dbReference type="Proteomes" id="UP000499080">
    <property type="component" value="Unassembled WGS sequence"/>
</dbReference>
<organism evidence="1 2">
    <name type="scientific">Araneus ventricosus</name>
    <name type="common">Orbweaver spider</name>
    <name type="synonym">Epeira ventricosa</name>
    <dbReference type="NCBI Taxonomy" id="182803"/>
    <lineage>
        <taxon>Eukaryota</taxon>
        <taxon>Metazoa</taxon>
        <taxon>Ecdysozoa</taxon>
        <taxon>Arthropoda</taxon>
        <taxon>Chelicerata</taxon>
        <taxon>Arachnida</taxon>
        <taxon>Araneae</taxon>
        <taxon>Araneomorphae</taxon>
        <taxon>Entelegynae</taxon>
        <taxon>Araneoidea</taxon>
        <taxon>Araneidae</taxon>
        <taxon>Araneus</taxon>
    </lineage>
</organism>
<comment type="caution">
    <text evidence="1">The sequence shown here is derived from an EMBL/GenBank/DDBJ whole genome shotgun (WGS) entry which is preliminary data.</text>
</comment>
<dbReference type="EMBL" id="BGPR01017377">
    <property type="protein sequence ID" value="GBN75952.1"/>
    <property type="molecule type" value="Genomic_DNA"/>
</dbReference>
<name>A0A4Y2RJH2_ARAVE</name>
<gene>
    <name evidence="1" type="primary">marinerT_67</name>
    <name evidence="1" type="ORF">AVEN_229741_1</name>
</gene>
<dbReference type="InterPro" id="IPR052709">
    <property type="entry name" value="Transposase-MT_Hybrid"/>
</dbReference>
<evidence type="ECO:0000313" key="2">
    <source>
        <dbReference type="Proteomes" id="UP000499080"/>
    </source>
</evidence>
<dbReference type="GO" id="GO:0003676">
    <property type="term" value="F:nucleic acid binding"/>
    <property type="evidence" value="ECO:0007669"/>
    <property type="project" value="InterPro"/>
</dbReference>
<dbReference type="PANTHER" id="PTHR46060:SF1">
    <property type="entry name" value="MARINER MOS1 TRANSPOSASE-LIKE PROTEIN"/>
    <property type="match status" value="1"/>
</dbReference>
<protein>
    <submittedName>
        <fullName evidence="1">Mariner Mos1 transposase</fullName>
    </submittedName>
</protein>
<sequence>MGKWLKTGTLKRSVSRTEIRTTDLAATEITVDQQDNNHEVQRPTDWLVQEKGHYTSRVILQHDNARPHVANPVKTYLETLQCEVLPHPPYAPDIAPSDYHLFQSMEHGLAEQQFHSYEDAKKMCRLLDSLKRRVVFSMWNPNADRKMG</sequence>
<dbReference type="OrthoDB" id="6431520at2759"/>